<dbReference type="InterPro" id="IPR036236">
    <property type="entry name" value="Znf_C2H2_sf"/>
</dbReference>
<feature type="compositionally biased region" description="Basic and acidic residues" evidence="6">
    <location>
        <begin position="506"/>
        <end position="530"/>
    </location>
</feature>
<accession>A0AA88XG72</accession>
<dbReference type="FunFam" id="3.30.160.60:FF:000446">
    <property type="entry name" value="Zinc finger protein"/>
    <property type="match status" value="1"/>
</dbReference>
<feature type="region of interest" description="Disordered" evidence="6">
    <location>
        <begin position="404"/>
        <end position="621"/>
    </location>
</feature>
<feature type="region of interest" description="Disordered" evidence="6">
    <location>
        <begin position="347"/>
        <end position="379"/>
    </location>
</feature>
<evidence type="ECO:0000256" key="6">
    <source>
        <dbReference type="SAM" id="MobiDB-lite"/>
    </source>
</evidence>
<feature type="domain" description="C2H2-type" evidence="7">
    <location>
        <begin position="752"/>
        <end position="779"/>
    </location>
</feature>
<comment type="caution">
    <text evidence="8">The sequence shown here is derived from an EMBL/GenBank/DDBJ whole genome shotgun (WGS) entry which is preliminary data.</text>
</comment>
<keyword evidence="9" id="KW-1185">Reference proteome</keyword>
<dbReference type="PROSITE" id="PS00028">
    <property type="entry name" value="ZINC_FINGER_C2H2_1"/>
    <property type="match status" value="4"/>
</dbReference>
<gene>
    <name evidence="8" type="ORF">FSP39_018061</name>
</gene>
<name>A0AA88XG72_PINIB</name>
<keyword evidence="1" id="KW-0479">Metal-binding</keyword>
<evidence type="ECO:0000313" key="9">
    <source>
        <dbReference type="Proteomes" id="UP001186944"/>
    </source>
</evidence>
<proteinExistence type="predicted"/>
<dbReference type="Pfam" id="PF00651">
    <property type="entry name" value="BTB"/>
    <property type="match status" value="1"/>
</dbReference>
<feature type="compositionally biased region" description="Basic residues" evidence="6">
    <location>
        <begin position="413"/>
        <end position="426"/>
    </location>
</feature>
<dbReference type="InterPro" id="IPR050688">
    <property type="entry name" value="Zinc_finger/UBP_domain"/>
</dbReference>
<feature type="region of interest" description="Disordered" evidence="6">
    <location>
        <begin position="913"/>
        <end position="936"/>
    </location>
</feature>
<dbReference type="SMART" id="SM00355">
    <property type="entry name" value="ZnF_C2H2"/>
    <property type="match status" value="7"/>
</dbReference>
<evidence type="ECO:0000259" key="7">
    <source>
        <dbReference type="PROSITE" id="PS50157"/>
    </source>
</evidence>
<dbReference type="Proteomes" id="UP001186944">
    <property type="component" value="Unassembled WGS sequence"/>
</dbReference>
<dbReference type="Pfam" id="PF00096">
    <property type="entry name" value="zf-C2H2"/>
    <property type="match status" value="2"/>
</dbReference>
<keyword evidence="3 5" id="KW-0863">Zinc-finger</keyword>
<feature type="domain" description="C2H2-type" evidence="7">
    <location>
        <begin position="781"/>
        <end position="809"/>
    </location>
</feature>
<feature type="compositionally biased region" description="Basic residues" evidence="6">
    <location>
        <begin position="560"/>
        <end position="572"/>
    </location>
</feature>
<dbReference type="PANTHER" id="PTHR24403">
    <property type="entry name" value="ZINC FINGER PROTEIN"/>
    <property type="match status" value="1"/>
</dbReference>
<dbReference type="GO" id="GO:0005634">
    <property type="term" value="C:nucleus"/>
    <property type="evidence" value="ECO:0007669"/>
    <property type="project" value="TreeGrafter"/>
</dbReference>
<protein>
    <recommendedName>
        <fullName evidence="7">C2H2-type domain-containing protein</fullName>
    </recommendedName>
</protein>
<dbReference type="SUPFAM" id="SSF54695">
    <property type="entry name" value="POZ domain"/>
    <property type="match status" value="1"/>
</dbReference>
<evidence type="ECO:0000313" key="8">
    <source>
        <dbReference type="EMBL" id="KAK3084730.1"/>
    </source>
</evidence>
<dbReference type="PANTHER" id="PTHR24403:SF67">
    <property type="entry name" value="FI01116P-RELATED"/>
    <property type="match status" value="1"/>
</dbReference>
<dbReference type="InterPro" id="IPR000210">
    <property type="entry name" value="BTB/POZ_dom"/>
</dbReference>
<feature type="compositionally biased region" description="Polar residues" evidence="6">
    <location>
        <begin position="593"/>
        <end position="603"/>
    </location>
</feature>
<feature type="compositionally biased region" description="Basic and acidic residues" evidence="6">
    <location>
        <begin position="452"/>
        <end position="494"/>
    </location>
</feature>
<organism evidence="8 9">
    <name type="scientific">Pinctada imbricata</name>
    <name type="common">Atlantic pearl-oyster</name>
    <name type="synonym">Pinctada martensii</name>
    <dbReference type="NCBI Taxonomy" id="66713"/>
    <lineage>
        <taxon>Eukaryota</taxon>
        <taxon>Metazoa</taxon>
        <taxon>Spiralia</taxon>
        <taxon>Lophotrochozoa</taxon>
        <taxon>Mollusca</taxon>
        <taxon>Bivalvia</taxon>
        <taxon>Autobranchia</taxon>
        <taxon>Pteriomorphia</taxon>
        <taxon>Pterioida</taxon>
        <taxon>Pterioidea</taxon>
        <taxon>Pteriidae</taxon>
        <taxon>Pinctada</taxon>
    </lineage>
</organism>
<feature type="compositionally biased region" description="Polar residues" evidence="6">
    <location>
        <begin position="924"/>
        <end position="936"/>
    </location>
</feature>
<dbReference type="InterPro" id="IPR013087">
    <property type="entry name" value="Znf_C2H2_type"/>
</dbReference>
<dbReference type="SUPFAM" id="SSF57667">
    <property type="entry name" value="beta-beta-alpha zinc fingers"/>
    <property type="match status" value="1"/>
</dbReference>
<keyword evidence="4" id="KW-0862">Zinc</keyword>
<evidence type="ECO:0000256" key="5">
    <source>
        <dbReference type="PROSITE-ProRule" id="PRU00042"/>
    </source>
</evidence>
<dbReference type="GO" id="GO:0008270">
    <property type="term" value="F:zinc ion binding"/>
    <property type="evidence" value="ECO:0007669"/>
    <property type="project" value="UniProtKB-KW"/>
</dbReference>
<dbReference type="Gene3D" id="3.30.160.60">
    <property type="entry name" value="Classic Zinc Finger"/>
    <property type="match status" value="2"/>
</dbReference>
<sequence>MADPDLFKYSVPCYSSSLSNQLYMLQQTRTLCDVGIETKRGFVFVHGLILKSTQSAILNKLLPCDDKTTFFKYDTPSYGMILITLLKEEDPLTVKAVVQSLYTGDVILSVDNVQVLKRVYSSLQLDKFVDLCNRFVKEYHEKRIRIVDVLQIKGKKKQELVTVESRPLSIEKMWIVGGENMVDEGTNEGLHIDNQNDQELNFLTESSVQGKKPRYKNQQKIVWLNKNTWLQGECLRKESPAENDNLNEETDKAEWSKKTYVPEKEVINEDALLREECLEKDSPNEEHVHKEETDYLQLECLKEKAAKEEEEEAVNKDTSLKVECLKLECFSEEDILNEDTAEVESPKINSVRMEDSVSKHGKDTTIIVESQRKSARVRKPVDKDKLDWLDVNYSKRRYFKKIGLLNEDESKGKPSKKRSKRLKQKRLANQPKEECCKKKSAKENEDVQEDDCSQKRVAGKEDIVNEDKPKEGYSKKKSVRGKDKANEDHTEVKSVKKKPLTGTGKVNEDNQQEKESLKRKSVKEKDKANEDQQEDENSKKKSVIGKDLMHILRALQKPQPKAHHLRGKKRSWSNKAADETEETQIQADKDGVSESQIANNANAEDSAPRKKKKKKKSKNYLKLHKEQTLEDMIKSRRICAHCSKGVHICECTYTPGPNSFKRSCTSCNLRFLDHNQLYLHLKTVHPVKCSLCDFVNPQESRVAQHMYAIHKALFNEEKFPILKCQEPDCDFMCVAQDSMKTHWARKHSEKKIFCSKCGKLFYNQVRLRMHMKSHDPKEFKYPCEVCGKKFYQKGLLNSHMNVVHNKSNLKMCHLCPWTTTGEREVLIHLYKKHGEPIPEDVKTNTQKRGPQCLEFLFYIILSFYIPEKGIVCDYPSCNYKCSTPHRLRQHKMSKHSEGKGYEEVLERRRKIENREAIPLPLPPSTESRPANEEGTATDTVENIDIPMRYQNDLVPLNAQTPYTTIDLEPDTSIQVPTDGDGNFIQIEFHLDDSDMINSWTEPNQDIM</sequence>
<dbReference type="EMBL" id="VSWD01000013">
    <property type="protein sequence ID" value="KAK3084730.1"/>
    <property type="molecule type" value="Genomic_DNA"/>
</dbReference>
<evidence type="ECO:0000256" key="1">
    <source>
        <dbReference type="ARBA" id="ARBA00022723"/>
    </source>
</evidence>
<dbReference type="AlphaFoldDB" id="A0AA88XG72"/>
<feature type="compositionally biased region" description="Basic residues" evidence="6">
    <location>
        <begin position="609"/>
        <end position="621"/>
    </location>
</feature>
<dbReference type="InterPro" id="IPR011333">
    <property type="entry name" value="SKP1/BTB/POZ_sf"/>
</dbReference>
<evidence type="ECO:0000256" key="3">
    <source>
        <dbReference type="ARBA" id="ARBA00022771"/>
    </source>
</evidence>
<dbReference type="GO" id="GO:0045944">
    <property type="term" value="P:positive regulation of transcription by RNA polymerase II"/>
    <property type="evidence" value="ECO:0007669"/>
    <property type="project" value="TreeGrafter"/>
</dbReference>
<evidence type="ECO:0000256" key="2">
    <source>
        <dbReference type="ARBA" id="ARBA00022737"/>
    </source>
</evidence>
<evidence type="ECO:0000256" key="4">
    <source>
        <dbReference type="ARBA" id="ARBA00022833"/>
    </source>
</evidence>
<keyword evidence="2" id="KW-0677">Repeat</keyword>
<reference evidence="8" key="1">
    <citation type="submission" date="2019-08" db="EMBL/GenBank/DDBJ databases">
        <title>The improved chromosome-level genome for the pearl oyster Pinctada fucata martensii using PacBio sequencing and Hi-C.</title>
        <authorList>
            <person name="Zheng Z."/>
        </authorList>
    </citation>
    <scope>NUCLEOTIDE SEQUENCE</scope>
    <source>
        <strain evidence="8">ZZ-2019</strain>
        <tissue evidence="8">Adductor muscle</tissue>
    </source>
</reference>
<dbReference type="PROSITE" id="PS50157">
    <property type="entry name" value="ZINC_FINGER_C2H2_2"/>
    <property type="match status" value="2"/>
</dbReference>
<dbReference type="Gene3D" id="3.30.710.10">
    <property type="entry name" value="Potassium Channel Kv1.1, Chain A"/>
    <property type="match status" value="1"/>
</dbReference>
<feature type="compositionally biased region" description="Basic and acidic residues" evidence="6">
    <location>
        <begin position="352"/>
        <end position="363"/>
    </location>
</feature>
<feature type="compositionally biased region" description="Basic and acidic residues" evidence="6">
    <location>
        <begin position="431"/>
        <end position="445"/>
    </location>
</feature>